<protein>
    <recommendedName>
        <fullName evidence="5">Secreted protein</fullName>
    </recommendedName>
</protein>
<keyword evidence="4" id="KW-1185">Reference proteome</keyword>
<evidence type="ECO:0000313" key="3">
    <source>
        <dbReference type="EMBL" id="MCD9642868.1"/>
    </source>
</evidence>
<feature type="compositionally biased region" description="Basic and acidic residues" evidence="1">
    <location>
        <begin position="97"/>
        <end position="109"/>
    </location>
</feature>
<gene>
    <name evidence="3" type="ORF">HAX54_029909</name>
</gene>
<accession>A0ABS8V6S7</accession>
<evidence type="ECO:0000256" key="2">
    <source>
        <dbReference type="SAM" id="SignalP"/>
    </source>
</evidence>
<dbReference type="EMBL" id="JACEIK010003730">
    <property type="protein sequence ID" value="MCD9642868.1"/>
    <property type="molecule type" value="Genomic_DNA"/>
</dbReference>
<feature type="region of interest" description="Disordered" evidence="1">
    <location>
        <begin position="81"/>
        <end position="109"/>
    </location>
</feature>
<feature type="compositionally biased region" description="Basic and acidic residues" evidence="1">
    <location>
        <begin position="23"/>
        <end position="42"/>
    </location>
</feature>
<feature type="chain" id="PRO_5046899296" description="Secreted protein" evidence="2">
    <location>
        <begin position="23"/>
        <end position="109"/>
    </location>
</feature>
<dbReference type="Proteomes" id="UP000823775">
    <property type="component" value="Unassembled WGS sequence"/>
</dbReference>
<keyword evidence="2" id="KW-0732">Signal</keyword>
<evidence type="ECO:0008006" key="5">
    <source>
        <dbReference type="Google" id="ProtNLM"/>
    </source>
</evidence>
<name>A0ABS8V6S7_DATST</name>
<feature type="region of interest" description="Disordered" evidence="1">
    <location>
        <begin position="20"/>
        <end position="43"/>
    </location>
</feature>
<comment type="caution">
    <text evidence="3">The sequence shown here is derived from an EMBL/GenBank/DDBJ whole genome shotgun (WGS) entry which is preliminary data.</text>
</comment>
<sequence length="109" mass="12057">MVVRRQIWVWSAALVLGWTGRGRQGDGSRVKERGGKKEEGESGLRCGGCLGWHGVLQDGRRGRRRLELLCAAGERRDIKRGSVADRGAGNEGDEGEERVRRLCKGERGK</sequence>
<reference evidence="3 4" key="1">
    <citation type="journal article" date="2021" name="BMC Genomics">
        <title>Datura genome reveals duplications of psychoactive alkaloid biosynthetic genes and high mutation rate following tissue culture.</title>
        <authorList>
            <person name="Rajewski A."/>
            <person name="Carter-House D."/>
            <person name="Stajich J."/>
            <person name="Litt A."/>
        </authorList>
    </citation>
    <scope>NUCLEOTIDE SEQUENCE [LARGE SCALE GENOMIC DNA]</scope>
    <source>
        <strain evidence="3">AR-01</strain>
    </source>
</reference>
<organism evidence="3 4">
    <name type="scientific">Datura stramonium</name>
    <name type="common">Jimsonweed</name>
    <name type="synonym">Common thornapple</name>
    <dbReference type="NCBI Taxonomy" id="4076"/>
    <lineage>
        <taxon>Eukaryota</taxon>
        <taxon>Viridiplantae</taxon>
        <taxon>Streptophyta</taxon>
        <taxon>Embryophyta</taxon>
        <taxon>Tracheophyta</taxon>
        <taxon>Spermatophyta</taxon>
        <taxon>Magnoliopsida</taxon>
        <taxon>eudicotyledons</taxon>
        <taxon>Gunneridae</taxon>
        <taxon>Pentapetalae</taxon>
        <taxon>asterids</taxon>
        <taxon>lamiids</taxon>
        <taxon>Solanales</taxon>
        <taxon>Solanaceae</taxon>
        <taxon>Solanoideae</taxon>
        <taxon>Datureae</taxon>
        <taxon>Datura</taxon>
    </lineage>
</organism>
<evidence type="ECO:0000313" key="4">
    <source>
        <dbReference type="Proteomes" id="UP000823775"/>
    </source>
</evidence>
<evidence type="ECO:0000256" key="1">
    <source>
        <dbReference type="SAM" id="MobiDB-lite"/>
    </source>
</evidence>
<proteinExistence type="predicted"/>
<feature type="signal peptide" evidence="2">
    <location>
        <begin position="1"/>
        <end position="22"/>
    </location>
</feature>